<accession>A0ABZ2IV88</accession>
<comment type="similarity">
    <text evidence="2">Belongs to the methyl-accepting chemotaxis (MCP) protein family.</text>
</comment>
<proteinExistence type="inferred from homology"/>
<dbReference type="Pfam" id="PF00672">
    <property type="entry name" value="HAMP"/>
    <property type="match status" value="1"/>
</dbReference>
<dbReference type="PRINTS" id="PR00260">
    <property type="entry name" value="CHEMTRNSDUCR"/>
</dbReference>
<keyword evidence="4" id="KW-0812">Transmembrane</keyword>
<sequence>MRLADVPIGTKIIGGFLIIVVLFLVTGVYVKVAQNDMIASGHIVDAALEMKYAVRADMQMVMEFLDSPDEKTLNENWADHEKVAADFEFYAAGVQEGVSDERAEIRAARNPAIRELTLQVRARHKDEFIPAIRQTFELKQAGFRALKRRAEVMKAMEGAHESVAKALDAFEKAVDQRIDRRITAGADAFDILSQEISWADMAMEIKATIGQSRVVLEEYIQPGSAEREAALEKEYEASVRGFDRQIKTLLEGGSIKGQIVVAMKDQELIERIKQLARIHDKEFSTVAKQVMAAQAEYGRLMREIDLSDTRADQLGGALMASLETIGHDADVDMENDMAHSELAVIIGIGLSMLLALSIGWFLARMITRPVNQALEVAMAMAGGDLSRDVLVPGRDEIGRMLEAMGDMIVRLRDVVFGVNGAVQNVASGSEELSATAETLSQSATEQAAGTEELSSSISEIARSISSNAGHSRETAGIAATVADKASRSGESVTLAVGSMKEIAEKISIIEEIARQTNLLALNAAIEAARAGEHGKGFAVVAAEVRKLAERSGNAAGEISQLSESTAMASDEAVHMLEELVPEIERTSELMSRIRASCEEQDLVIKQIGTAVNQVASATQGNASAAEEVAATSEELAGQGESLQQMMAYFNCGQGWASDLCFRPDALPPAEESEEDDGLERY</sequence>
<protein>
    <submittedName>
        <fullName evidence="7">Methyl-accepting chemotaxis protein</fullName>
    </submittedName>
</protein>
<feature type="transmembrane region" description="Helical" evidence="4">
    <location>
        <begin position="342"/>
        <end position="363"/>
    </location>
</feature>
<dbReference type="RefSeq" id="WP_338668093.1">
    <property type="nucleotide sequence ID" value="NZ_CP146609.1"/>
</dbReference>
<evidence type="ECO:0000313" key="7">
    <source>
        <dbReference type="EMBL" id="WWX22401.1"/>
    </source>
</evidence>
<evidence type="ECO:0000256" key="1">
    <source>
        <dbReference type="ARBA" id="ARBA00022500"/>
    </source>
</evidence>
<dbReference type="InterPro" id="IPR051310">
    <property type="entry name" value="MCP_chemotaxis"/>
</dbReference>
<dbReference type="Pfam" id="PF00015">
    <property type="entry name" value="MCPsignal"/>
    <property type="match status" value="1"/>
</dbReference>
<keyword evidence="8" id="KW-1185">Reference proteome</keyword>
<evidence type="ECO:0000259" key="5">
    <source>
        <dbReference type="PROSITE" id="PS50111"/>
    </source>
</evidence>
<evidence type="ECO:0000313" key="8">
    <source>
        <dbReference type="Proteomes" id="UP001385389"/>
    </source>
</evidence>
<dbReference type="SUPFAM" id="SSF58104">
    <property type="entry name" value="Methyl-accepting chemotaxis protein (MCP) signaling domain"/>
    <property type="match status" value="1"/>
</dbReference>
<dbReference type="EMBL" id="CP146609">
    <property type="protein sequence ID" value="WWX22401.1"/>
    <property type="molecule type" value="Genomic_DNA"/>
</dbReference>
<evidence type="ECO:0000256" key="4">
    <source>
        <dbReference type="SAM" id="Phobius"/>
    </source>
</evidence>
<keyword evidence="4" id="KW-1133">Transmembrane helix</keyword>
<feature type="domain" description="HAMP" evidence="6">
    <location>
        <begin position="364"/>
        <end position="416"/>
    </location>
</feature>
<name>A0ABZ2IV88_9BACT</name>
<organism evidence="7 8">
    <name type="scientific">Pseudodesulfovibrio methanolicus</name>
    <dbReference type="NCBI Taxonomy" id="3126690"/>
    <lineage>
        <taxon>Bacteria</taxon>
        <taxon>Pseudomonadati</taxon>
        <taxon>Thermodesulfobacteriota</taxon>
        <taxon>Desulfovibrionia</taxon>
        <taxon>Desulfovibrionales</taxon>
        <taxon>Desulfovibrionaceae</taxon>
    </lineage>
</organism>
<reference evidence="7 8" key="1">
    <citation type="submission" date="2024-03" db="EMBL/GenBank/DDBJ databases">
        <title>Phenotype and Genome Characterization of a Sulfate-Reducing Bacterium Pseudodesulfovibrio sp. strain 5S69, isolated from Petroleum Reservoir in Tatarstan (Russia).</title>
        <authorList>
            <person name="Bidzhieva S.K."/>
            <person name="Kadnikov V."/>
            <person name="Tourova T.P."/>
            <person name="Samigullina S.R."/>
            <person name="Sokolova D.S."/>
            <person name="Poltaraus A.B."/>
            <person name="Avtukh A.N."/>
            <person name="Tereshina V.M."/>
            <person name="Mardanov A.V."/>
            <person name="Nazina T.N."/>
        </authorList>
    </citation>
    <scope>NUCLEOTIDE SEQUENCE [LARGE SCALE GENOMIC DNA]</scope>
    <source>
        <strain evidence="7 8">5S69</strain>
    </source>
</reference>
<dbReference type="InterPro" id="IPR004089">
    <property type="entry name" value="MCPsignal_dom"/>
</dbReference>
<dbReference type="PROSITE" id="PS50885">
    <property type="entry name" value="HAMP"/>
    <property type="match status" value="1"/>
</dbReference>
<evidence type="ECO:0000256" key="3">
    <source>
        <dbReference type="PROSITE-ProRule" id="PRU00284"/>
    </source>
</evidence>
<feature type="domain" description="Methyl-accepting transducer" evidence="5">
    <location>
        <begin position="421"/>
        <end position="636"/>
    </location>
</feature>
<dbReference type="Gene3D" id="1.10.287.950">
    <property type="entry name" value="Methyl-accepting chemotaxis protein"/>
    <property type="match status" value="1"/>
</dbReference>
<dbReference type="InterPro" id="IPR003660">
    <property type="entry name" value="HAMP_dom"/>
</dbReference>
<evidence type="ECO:0000259" key="6">
    <source>
        <dbReference type="PROSITE" id="PS50885"/>
    </source>
</evidence>
<keyword evidence="4" id="KW-0472">Membrane</keyword>
<evidence type="ECO:0000256" key="2">
    <source>
        <dbReference type="ARBA" id="ARBA00029447"/>
    </source>
</evidence>
<dbReference type="PANTHER" id="PTHR43531:SF11">
    <property type="entry name" value="METHYL-ACCEPTING CHEMOTAXIS PROTEIN 3"/>
    <property type="match status" value="1"/>
</dbReference>
<gene>
    <name evidence="7" type="ORF">V8V93_18410</name>
</gene>
<dbReference type="SMART" id="SM00283">
    <property type="entry name" value="MA"/>
    <property type="match status" value="1"/>
</dbReference>
<dbReference type="Proteomes" id="UP001385389">
    <property type="component" value="Chromosome"/>
</dbReference>
<dbReference type="InterPro" id="IPR004090">
    <property type="entry name" value="Chemotax_Me-accpt_rcpt"/>
</dbReference>
<feature type="transmembrane region" description="Helical" evidence="4">
    <location>
        <begin position="12"/>
        <end position="30"/>
    </location>
</feature>
<dbReference type="PROSITE" id="PS50111">
    <property type="entry name" value="CHEMOTAXIS_TRANSDUC_2"/>
    <property type="match status" value="1"/>
</dbReference>
<keyword evidence="3" id="KW-0807">Transducer</keyword>
<dbReference type="PANTHER" id="PTHR43531">
    <property type="entry name" value="PROTEIN ICFG"/>
    <property type="match status" value="1"/>
</dbReference>
<keyword evidence="1" id="KW-0145">Chemotaxis</keyword>
<dbReference type="SMART" id="SM00304">
    <property type="entry name" value="HAMP"/>
    <property type="match status" value="1"/>
</dbReference>
<dbReference type="CDD" id="cd06225">
    <property type="entry name" value="HAMP"/>
    <property type="match status" value="1"/>
</dbReference>